<feature type="domain" description="Soluble ligand binding" evidence="4">
    <location>
        <begin position="139"/>
        <end position="186"/>
    </location>
</feature>
<evidence type="ECO:0000313" key="5">
    <source>
        <dbReference type="EMBL" id="MDC8772983.1"/>
    </source>
</evidence>
<organism evidence="5 6">
    <name type="scientific">Roseateles albus</name>
    <dbReference type="NCBI Taxonomy" id="2987525"/>
    <lineage>
        <taxon>Bacteria</taxon>
        <taxon>Pseudomonadati</taxon>
        <taxon>Pseudomonadota</taxon>
        <taxon>Betaproteobacteria</taxon>
        <taxon>Burkholderiales</taxon>
        <taxon>Sphaerotilaceae</taxon>
        <taxon>Roseateles</taxon>
    </lineage>
</organism>
<name>A0ABT5KGD2_9BURK</name>
<feature type="domain" description="Soluble ligand binding" evidence="4">
    <location>
        <begin position="224"/>
        <end position="271"/>
    </location>
</feature>
<dbReference type="Pfam" id="PF10531">
    <property type="entry name" value="SLBB"/>
    <property type="match status" value="2"/>
</dbReference>
<dbReference type="InterPro" id="IPR049712">
    <property type="entry name" value="Poly_export"/>
</dbReference>
<dbReference type="RefSeq" id="WP_273601158.1">
    <property type="nucleotide sequence ID" value="NZ_JAQQXT010000009.1"/>
</dbReference>
<reference evidence="5 6" key="1">
    <citation type="submission" date="2022-10" db="EMBL/GenBank/DDBJ databases">
        <title>Paucibacter sp. hw1 Genome sequencing.</title>
        <authorList>
            <person name="Park S."/>
        </authorList>
    </citation>
    <scope>NUCLEOTIDE SEQUENCE [LARGE SCALE GENOMIC DNA]</scope>
    <source>
        <strain evidence="6">hw1</strain>
    </source>
</reference>
<evidence type="ECO:0000259" key="4">
    <source>
        <dbReference type="Pfam" id="PF10531"/>
    </source>
</evidence>
<dbReference type="PROSITE" id="PS51257">
    <property type="entry name" value="PROKAR_LIPOPROTEIN"/>
    <property type="match status" value="1"/>
</dbReference>
<dbReference type="EMBL" id="JAQQXT010000009">
    <property type="protein sequence ID" value="MDC8772983.1"/>
    <property type="molecule type" value="Genomic_DNA"/>
</dbReference>
<dbReference type="InterPro" id="IPR019554">
    <property type="entry name" value="Soluble_ligand-bd"/>
</dbReference>
<evidence type="ECO:0000256" key="1">
    <source>
        <dbReference type="ARBA" id="ARBA00022729"/>
    </source>
</evidence>
<keyword evidence="1 2" id="KW-0732">Signal</keyword>
<sequence>MKTPLTALLCLAATLLLQACSSTQAPSTLERSPPFKAVDKSVDFPAPESLAELEGPIDPVYRLGSGDILSMQVWGRPELTGRHVVGPDGVITLPLAGPAKVGLLTREEAALLAGRQLDRFYMAPQVQFTVEQYTSNRLTVLGRVANPGLLSFDQMPTLLEALAKAGSLPVIDKQATLTRCAIIRGRDKLIWIDLKRLLNGGDVRLNLRMKPGDLIYIPDSADTMVYVLGAVHRPGAYRLTPDMSVLDALATAGGPNEDAQPKQIGIYRPARKEVEVINLQTLIDGSSRVNYSLEEGDVIFVPKSGIAEFGYVTRQLSAGLSFLTLGLALAN</sequence>
<accession>A0ABT5KGD2</accession>
<dbReference type="PANTHER" id="PTHR33619">
    <property type="entry name" value="POLYSACCHARIDE EXPORT PROTEIN GFCE-RELATED"/>
    <property type="match status" value="1"/>
</dbReference>
<dbReference type="Pfam" id="PF02563">
    <property type="entry name" value="Poly_export"/>
    <property type="match status" value="1"/>
</dbReference>
<evidence type="ECO:0000313" key="6">
    <source>
        <dbReference type="Proteomes" id="UP001221189"/>
    </source>
</evidence>
<dbReference type="PANTHER" id="PTHR33619:SF3">
    <property type="entry name" value="POLYSACCHARIDE EXPORT PROTEIN GFCE-RELATED"/>
    <property type="match status" value="1"/>
</dbReference>
<keyword evidence="6" id="KW-1185">Reference proteome</keyword>
<dbReference type="InterPro" id="IPR003715">
    <property type="entry name" value="Poly_export_N"/>
</dbReference>
<feature type="chain" id="PRO_5047057978" evidence="2">
    <location>
        <begin position="26"/>
        <end position="331"/>
    </location>
</feature>
<evidence type="ECO:0000256" key="2">
    <source>
        <dbReference type="SAM" id="SignalP"/>
    </source>
</evidence>
<dbReference type="Gene3D" id="3.10.560.10">
    <property type="entry name" value="Outer membrane lipoprotein wza domain like"/>
    <property type="match status" value="2"/>
</dbReference>
<dbReference type="Proteomes" id="UP001221189">
    <property type="component" value="Unassembled WGS sequence"/>
</dbReference>
<proteinExistence type="predicted"/>
<feature type="signal peptide" evidence="2">
    <location>
        <begin position="1"/>
        <end position="25"/>
    </location>
</feature>
<protein>
    <submittedName>
        <fullName evidence="5">SLBB domain-containing protein</fullName>
    </submittedName>
</protein>
<gene>
    <name evidence="5" type="ORF">PRZ03_15460</name>
</gene>
<evidence type="ECO:0000259" key="3">
    <source>
        <dbReference type="Pfam" id="PF02563"/>
    </source>
</evidence>
<comment type="caution">
    <text evidence="5">The sequence shown here is derived from an EMBL/GenBank/DDBJ whole genome shotgun (WGS) entry which is preliminary data.</text>
</comment>
<feature type="domain" description="Polysaccharide export protein N-terminal" evidence="3">
    <location>
        <begin position="58"/>
        <end position="130"/>
    </location>
</feature>